<evidence type="ECO:0000313" key="2">
    <source>
        <dbReference type="EMBL" id="CAD8466108.1"/>
    </source>
</evidence>
<protein>
    <submittedName>
        <fullName evidence="2">Uncharacterized protein</fullName>
    </submittedName>
</protein>
<organism evidence="2">
    <name type="scientific">Phaeocystis antarctica</name>
    <dbReference type="NCBI Taxonomy" id="33657"/>
    <lineage>
        <taxon>Eukaryota</taxon>
        <taxon>Haptista</taxon>
        <taxon>Haptophyta</taxon>
        <taxon>Prymnesiophyceae</taxon>
        <taxon>Phaeocystales</taxon>
        <taxon>Phaeocystaceae</taxon>
        <taxon>Phaeocystis</taxon>
    </lineage>
</organism>
<gene>
    <name evidence="2" type="ORF">PANT1444_LOCUS154</name>
</gene>
<feature type="region of interest" description="Disordered" evidence="1">
    <location>
        <begin position="58"/>
        <end position="101"/>
    </location>
</feature>
<reference evidence="2" key="1">
    <citation type="submission" date="2021-01" db="EMBL/GenBank/DDBJ databases">
        <authorList>
            <person name="Corre E."/>
            <person name="Pelletier E."/>
            <person name="Niang G."/>
            <person name="Scheremetjew M."/>
            <person name="Finn R."/>
            <person name="Kale V."/>
            <person name="Holt S."/>
            <person name="Cochrane G."/>
            <person name="Meng A."/>
            <person name="Brown T."/>
            <person name="Cohen L."/>
        </authorList>
    </citation>
    <scope>NUCLEOTIDE SEQUENCE</scope>
    <source>
        <strain evidence="2">CCMP1374</strain>
    </source>
</reference>
<dbReference type="EMBL" id="HBEP01000262">
    <property type="protein sequence ID" value="CAD8466108.1"/>
    <property type="molecule type" value="Transcribed_RNA"/>
</dbReference>
<dbReference type="AlphaFoldDB" id="A0A7S0H509"/>
<evidence type="ECO:0000256" key="1">
    <source>
        <dbReference type="SAM" id="MobiDB-lite"/>
    </source>
</evidence>
<name>A0A7S0H509_9EUKA</name>
<sequence>MGTSMDRALFLLGADVPPPVVAKSQVVVKTLSNKEKAAADLKKKEEAKRKKIADALLAGSGAKPKLTKSQAAAAKAKEENGGVEPEPEAKPEPKAKPKPVRMRVDTGIAQKTLSAPMPEKVVTYSSRTVEQMALDNAAIKMHAAVQARKRQQDAEKEEVRKHIAARRTTLTLDDWALLQCAVVPEIVGADDAELAQRGERLSLN</sequence>
<proteinExistence type="predicted"/>
<accession>A0A7S0H509</accession>